<dbReference type="InterPro" id="IPR012762">
    <property type="entry name" value="Ubiq_biosynth_COQ9"/>
</dbReference>
<evidence type="ECO:0000256" key="4">
    <source>
        <dbReference type="ARBA" id="ARBA00022946"/>
    </source>
</evidence>
<evidence type="ECO:0000256" key="6">
    <source>
        <dbReference type="ARBA" id="ARBA00058104"/>
    </source>
</evidence>
<comment type="pathway">
    <text evidence="1">Cofactor biosynthesis; ubiquinone biosynthesis.</text>
</comment>
<keyword evidence="9" id="KW-1185">Reference proteome</keyword>
<sequence length="221" mass="24131">MTDLPEDPTLDEIRDALIPLVARHAAFDGWRDAAVEMAAQEAGVDADIARLAFKGGAVAMIDTWFASIDRAMLEAVPAGRLATMPIRARIAALVEARLTLLKADREALRRATAILAMPRNMARAAALGWRAADAMWRAAGDAATDYNHYTKRATLAAVYAATLMTFMDDDSDDHAETRAFLARRIEGIMRFEKAKARLTGADGGERLSLARFVGRLRYPAI</sequence>
<dbReference type="Proteomes" id="UP000552757">
    <property type="component" value="Unassembled WGS sequence"/>
</dbReference>
<feature type="domain" description="COQ9 C-terminal" evidence="7">
    <location>
        <begin position="122"/>
        <end position="192"/>
    </location>
</feature>
<dbReference type="EMBL" id="JACIEB010000008">
    <property type="protein sequence ID" value="MBB3983434.1"/>
    <property type="molecule type" value="Genomic_DNA"/>
</dbReference>
<dbReference type="AlphaFoldDB" id="A0A7W6GRU1"/>
<proteinExistence type="inferred from homology"/>
<evidence type="ECO:0000256" key="1">
    <source>
        <dbReference type="ARBA" id="ARBA00004749"/>
    </source>
</evidence>
<evidence type="ECO:0000313" key="9">
    <source>
        <dbReference type="Proteomes" id="UP000552757"/>
    </source>
</evidence>
<name>A0A7W6GRU1_9SPHN</name>
<reference evidence="8 9" key="1">
    <citation type="submission" date="2020-08" db="EMBL/GenBank/DDBJ databases">
        <title>Genomic Encyclopedia of Type Strains, Phase IV (KMG-IV): sequencing the most valuable type-strain genomes for metagenomic binning, comparative biology and taxonomic classification.</title>
        <authorList>
            <person name="Goeker M."/>
        </authorList>
    </citation>
    <scope>NUCLEOTIDE SEQUENCE [LARGE SCALE GENOMIC DNA]</scope>
    <source>
        <strain evidence="8 9">DSM 29348</strain>
    </source>
</reference>
<dbReference type="Gene3D" id="1.10.357.10">
    <property type="entry name" value="Tetracycline Repressor, domain 2"/>
    <property type="match status" value="1"/>
</dbReference>
<keyword evidence="3" id="KW-0831">Ubiquinone biosynthesis</keyword>
<keyword evidence="5" id="KW-0446">Lipid-binding</keyword>
<dbReference type="GO" id="GO:0008289">
    <property type="term" value="F:lipid binding"/>
    <property type="evidence" value="ECO:0007669"/>
    <property type="project" value="UniProtKB-KW"/>
</dbReference>
<protein>
    <submittedName>
        <fullName evidence="8">Ubiquinone biosynthesis protein COQ9</fullName>
    </submittedName>
</protein>
<dbReference type="InterPro" id="IPR013718">
    <property type="entry name" value="COQ9_C"/>
</dbReference>
<organism evidence="8 9">
    <name type="scientific">Sphingobium fontiphilum</name>
    <dbReference type="NCBI Taxonomy" id="944425"/>
    <lineage>
        <taxon>Bacteria</taxon>
        <taxon>Pseudomonadati</taxon>
        <taxon>Pseudomonadota</taxon>
        <taxon>Alphaproteobacteria</taxon>
        <taxon>Sphingomonadales</taxon>
        <taxon>Sphingomonadaceae</taxon>
        <taxon>Sphingobium</taxon>
    </lineage>
</organism>
<evidence type="ECO:0000256" key="3">
    <source>
        <dbReference type="ARBA" id="ARBA00022688"/>
    </source>
</evidence>
<comment type="caution">
    <text evidence="8">The sequence shown here is derived from an EMBL/GenBank/DDBJ whole genome shotgun (WGS) entry which is preliminary data.</text>
</comment>
<evidence type="ECO:0000256" key="2">
    <source>
        <dbReference type="ARBA" id="ARBA00010766"/>
    </source>
</evidence>
<dbReference type="NCBIfam" id="TIGR02396">
    <property type="entry name" value="diverge_rpsU"/>
    <property type="match status" value="1"/>
</dbReference>
<dbReference type="GO" id="GO:0006744">
    <property type="term" value="P:ubiquinone biosynthetic process"/>
    <property type="evidence" value="ECO:0007669"/>
    <property type="project" value="UniProtKB-KW"/>
</dbReference>
<dbReference type="PANTHER" id="PTHR21427:SF19">
    <property type="entry name" value="UBIQUINONE BIOSYNTHESIS PROTEIN COQ9, MITOCHONDRIAL"/>
    <property type="match status" value="1"/>
</dbReference>
<comment type="function">
    <text evidence="6">Membrane-associated protein that warps the membrane surface to access and bind aromatic isoprenes with high specificity, including ubiquinone (CoQ) isoprene intermediates and presents them directly to COQ7, therefore facilitating the COQ7-mediated hydroxylase step. Participates in the biosynthesis of coenzyme Q, also named ubiquinone, an essential lipid-soluble electron transporter for aerobic cellular respiration.</text>
</comment>
<dbReference type="PANTHER" id="PTHR21427">
    <property type="entry name" value="UBIQUINONE BIOSYNTHESIS PROTEIN COQ9, MITOCHONDRIAL"/>
    <property type="match status" value="1"/>
</dbReference>
<evidence type="ECO:0000259" key="7">
    <source>
        <dbReference type="Pfam" id="PF08511"/>
    </source>
</evidence>
<accession>A0A7W6GRU1</accession>
<comment type="similarity">
    <text evidence="2">Belongs to the COQ9 family.</text>
</comment>
<evidence type="ECO:0000256" key="5">
    <source>
        <dbReference type="ARBA" id="ARBA00023121"/>
    </source>
</evidence>
<keyword evidence="8" id="KW-0830">Ubiquinone</keyword>
<evidence type="ECO:0000313" key="8">
    <source>
        <dbReference type="EMBL" id="MBB3983434.1"/>
    </source>
</evidence>
<dbReference type="Pfam" id="PF08511">
    <property type="entry name" value="COQ9"/>
    <property type="match status" value="1"/>
</dbReference>
<gene>
    <name evidence="8" type="ORF">GGR44_003122</name>
</gene>
<dbReference type="RefSeq" id="WP_183956368.1">
    <property type="nucleotide sequence ID" value="NZ_JACIEB010000008.1"/>
</dbReference>
<keyword evidence="4" id="KW-0809">Transit peptide</keyword>